<keyword evidence="3" id="KW-1185">Reference proteome</keyword>
<dbReference type="Proteomes" id="UP000033428">
    <property type="component" value="Unassembled WGS sequence"/>
</dbReference>
<dbReference type="Gene3D" id="3.30.460.10">
    <property type="entry name" value="Beta Polymerase, domain 2"/>
    <property type="match status" value="1"/>
</dbReference>
<accession>A0A0F0CP88</accession>
<evidence type="ECO:0000313" key="3">
    <source>
        <dbReference type="Proteomes" id="UP000033428"/>
    </source>
</evidence>
<reference evidence="2 3" key="1">
    <citation type="submission" date="2015-02" db="EMBL/GenBank/DDBJ databases">
        <title>Single-cell genomics of uncultivated deep-branching MTB reveals a conserved set of magnetosome genes.</title>
        <authorList>
            <person name="Kolinko S."/>
            <person name="Richter M."/>
            <person name="Glockner F.O."/>
            <person name="Brachmann A."/>
            <person name="Schuler D."/>
        </authorList>
    </citation>
    <scope>NUCLEOTIDE SEQUENCE [LARGE SCALE GENOMIC DNA]</scope>
    <source>
        <strain evidence="2">SKK-01</strain>
    </source>
</reference>
<evidence type="ECO:0000313" key="2">
    <source>
        <dbReference type="EMBL" id="KJJ85158.1"/>
    </source>
</evidence>
<dbReference type="PANTHER" id="PTHR33933">
    <property type="entry name" value="NUCLEOTIDYLTRANSFERASE"/>
    <property type="match status" value="1"/>
</dbReference>
<comment type="caution">
    <text evidence="2">The sequence shown here is derived from an EMBL/GenBank/DDBJ whole genome shotgun (WGS) entry which is preliminary data.</text>
</comment>
<dbReference type="InterPro" id="IPR043519">
    <property type="entry name" value="NT_sf"/>
</dbReference>
<dbReference type="CDD" id="cd05403">
    <property type="entry name" value="NT_KNTase_like"/>
    <property type="match status" value="1"/>
</dbReference>
<dbReference type="InterPro" id="IPR041633">
    <property type="entry name" value="Polbeta"/>
</dbReference>
<gene>
    <name evidence="2" type="ORF">OMAG_000980</name>
</gene>
<keyword evidence="2" id="KW-0808">Transferase</keyword>
<name>A0A0F0CP88_9BACT</name>
<dbReference type="SUPFAM" id="SSF81301">
    <property type="entry name" value="Nucleotidyltransferase"/>
    <property type="match status" value="1"/>
</dbReference>
<dbReference type="PANTHER" id="PTHR33933:SF3">
    <property type="entry name" value="PROTEIN ADENYLYLTRANSFERASE MJ0604-RELATED"/>
    <property type="match status" value="1"/>
</dbReference>
<dbReference type="InterPro" id="IPR052548">
    <property type="entry name" value="Type_VII_TA_antitoxin"/>
</dbReference>
<dbReference type="GO" id="GO:0016740">
    <property type="term" value="F:transferase activity"/>
    <property type="evidence" value="ECO:0007669"/>
    <property type="project" value="UniProtKB-KW"/>
</dbReference>
<evidence type="ECO:0000259" key="1">
    <source>
        <dbReference type="Pfam" id="PF18765"/>
    </source>
</evidence>
<feature type="domain" description="Polymerase beta nucleotidyltransferase" evidence="1">
    <location>
        <begin position="9"/>
        <end position="52"/>
    </location>
</feature>
<proteinExistence type="predicted"/>
<organism evidence="2 3">
    <name type="scientific">Candidatus Omnitrophus magneticus</name>
    <dbReference type="NCBI Taxonomy" id="1609969"/>
    <lineage>
        <taxon>Bacteria</taxon>
        <taxon>Pseudomonadati</taxon>
        <taxon>Candidatus Omnitrophota</taxon>
        <taxon>Candidatus Omnitrophus</taxon>
    </lineage>
</organism>
<dbReference type="Pfam" id="PF18765">
    <property type="entry name" value="Polbeta"/>
    <property type="match status" value="1"/>
</dbReference>
<protein>
    <submittedName>
        <fullName evidence="2">Nucleotidyltransferase domain protein</fullName>
    </submittedName>
</protein>
<dbReference type="EMBL" id="JYNY01000212">
    <property type="protein sequence ID" value="KJJ85158.1"/>
    <property type="molecule type" value="Genomic_DNA"/>
</dbReference>
<sequence>MISKAIDIIKKILDKRIYKIFLFGSRARGDFREDSDWDFMVLLNEEITFKEKKCL</sequence>
<dbReference type="AlphaFoldDB" id="A0A0F0CP88"/>